<dbReference type="GeneID" id="66072711"/>
<name>A0A9P7UX23_9AGAR</name>
<comment type="caution">
    <text evidence="2">The sequence shown here is derived from an EMBL/GenBank/DDBJ whole genome shotgun (WGS) entry which is preliminary data.</text>
</comment>
<sequence length="130" mass="14739">MNLCASLKREVRHAGFGQACLDHLSREIPDRRRIRQRWLDVFPRMLLSYFHGSGKSDLATFPICLGEVIATEMKFCRGGSIEVCRERLLGKGEPILELAARNGLGVRASSENERFPTTTSTLFSPRYHTE</sequence>
<dbReference type="Proteomes" id="UP001049176">
    <property type="component" value="Chromosome 2"/>
</dbReference>
<proteinExistence type="predicted"/>
<dbReference type="EMBL" id="CM032182">
    <property type="protein sequence ID" value="KAG7096185.1"/>
    <property type="molecule type" value="Genomic_DNA"/>
</dbReference>
<feature type="region of interest" description="Disordered" evidence="1">
    <location>
        <begin position="109"/>
        <end position="130"/>
    </location>
</feature>
<organism evidence="2 3">
    <name type="scientific">Marasmius oreades</name>
    <name type="common">fairy-ring Marasmius</name>
    <dbReference type="NCBI Taxonomy" id="181124"/>
    <lineage>
        <taxon>Eukaryota</taxon>
        <taxon>Fungi</taxon>
        <taxon>Dikarya</taxon>
        <taxon>Basidiomycota</taxon>
        <taxon>Agaricomycotina</taxon>
        <taxon>Agaricomycetes</taxon>
        <taxon>Agaricomycetidae</taxon>
        <taxon>Agaricales</taxon>
        <taxon>Marasmiineae</taxon>
        <taxon>Marasmiaceae</taxon>
        <taxon>Marasmius</taxon>
    </lineage>
</organism>
<keyword evidence="3" id="KW-1185">Reference proteome</keyword>
<protein>
    <submittedName>
        <fullName evidence="2">Uncharacterized protein</fullName>
    </submittedName>
</protein>
<evidence type="ECO:0000313" key="3">
    <source>
        <dbReference type="Proteomes" id="UP001049176"/>
    </source>
</evidence>
<evidence type="ECO:0000256" key="1">
    <source>
        <dbReference type="SAM" id="MobiDB-lite"/>
    </source>
</evidence>
<reference evidence="2" key="1">
    <citation type="journal article" date="2021" name="Genome Biol. Evol.">
        <title>The assembled and annotated genome of the fairy-ring fungus Marasmius oreades.</title>
        <authorList>
            <person name="Hiltunen M."/>
            <person name="Ament-Velasquez S.L."/>
            <person name="Johannesson H."/>
        </authorList>
    </citation>
    <scope>NUCLEOTIDE SEQUENCE</scope>
    <source>
        <strain evidence="2">03SP1</strain>
    </source>
</reference>
<accession>A0A9P7UX23</accession>
<dbReference type="KEGG" id="more:E1B28_003635"/>
<evidence type="ECO:0000313" key="2">
    <source>
        <dbReference type="EMBL" id="KAG7096185.1"/>
    </source>
</evidence>
<gene>
    <name evidence="2" type="ORF">E1B28_003635</name>
</gene>
<dbReference type="RefSeq" id="XP_043012655.1">
    <property type="nucleotide sequence ID" value="XM_043148063.1"/>
</dbReference>
<dbReference type="AlphaFoldDB" id="A0A9P7UX23"/>